<feature type="compositionally biased region" description="Gly residues" evidence="1">
    <location>
        <begin position="173"/>
        <end position="193"/>
    </location>
</feature>
<evidence type="ECO:0000313" key="2">
    <source>
        <dbReference type="EMBL" id="GFH45349.1"/>
    </source>
</evidence>
<proteinExistence type="predicted"/>
<dbReference type="EMBL" id="BLLK01000020">
    <property type="protein sequence ID" value="GFH45349.1"/>
    <property type="molecule type" value="Genomic_DNA"/>
</dbReference>
<keyword evidence="3" id="KW-1185">Reference proteome</keyword>
<feature type="region of interest" description="Disordered" evidence="1">
    <location>
        <begin position="166"/>
        <end position="199"/>
    </location>
</feature>
<reference evidence="2 3" key="1">
    <citation type="journal article" date="2021" name="Sci. Rep.">
        <title>The genome of the diatom Chaetoceros tenuissimus carries an ancient integrated fragment of an extant virus.</title>
        <authorList>
            <person name="Hongo Y."/>
            <person name="Kimura K."/>
            <person name="Takaki Y."/>
            <person name="Yoshida Y."/>
            <person name="Baba S."/>
            <person name="Kobayashi G."/>
            <person name="Nagasaki K."/>
            <person name="Hano T."/>
            <person name="Tomaru Y."/>
        </authorList>
    </citation>
    <scope>NUCLEOTIDE SEQUENCE [LARGE SCALE GENOMIC DNA]</scope>
    <source>
        <strain evidence="2 3">NIES-3715</strain>
    </source>
</reference>
<accession>A0AAD3H0G1</accession>
<evidence type="ECO:0000313" key="3">
    <source>
        <dbReference type="Proteomes" id="UP001054902"/>
    </source>
</evidence>
<protein>
    <submittedName>
        <fullName evidence="2">Uncharacterized protein</fullName>
    </submittedName>
</protein>
<dbReference type="Proteomes" id="UP001054902">
    <property type="component" value="Unassembled WGS sequence"/>
</dbReference>
<comment type="caution">
    <text evidence="2">The sequence shown here is derived from an EMBL/GenBank/DDBJ whole genome shotgun (WGS) entry which is preliminary data.</text>
</comment>
<sequence length="199" mass="21342">MCAQTGNCNYAYNNAPGKYCGSFHDYGFVNKPCCCPLNTQCNIQIFDCLCHVPATPYYNEYYETAGGGFIFFLIIMCLCCCCCSGCGKHSEHYVDGDFIPVAVPTNEYDYGSTHPPPTAPSFTETRSSAQPFVNRRGQGGNGLGAALGGFVIGEMIGSAIGRGERHHHRNHRWGGGGFNMRGDTGGQNGGGFDIRGDSG</sequence>
<dbReference type="AlphaFoldDB" id="A0AAD3H0G1"/>
<evidence type="ECO:0000256" key="1">
    <source>
        <dbReference type="SAM" id="MobiDB-lite"/>
    </source>
</evidence>
<gene>
    <name evidence="2" type="ORF">CTEN210_01823</name>
</gene>
<name>A0AAD3H0G1_9STRA</name>
<organism evidence="2 3">
    <name type="scientific">Chaetoceros tenuissimus</name>
    <dbReference type="NCBI Taxonomy" id="426638"/>
    <lineage>
        <taxon>Eukaryota</taxon>
        <taxon>Sar</taxon>
        <taxon>Stramenopiles</taxon>
        <taxon>Ochrophyta</taxon>
        <taxon>Bacillariophyta</taxon>
        <taxon>Coscinodiscophyceae</taxon>
        <taxon>Chaetocerotophycidae</taxon>
        <taxon>Chaetocerotales</taxon>
        <taxon>Chaetocerotaceae</taxon>
        <taxon>Chaetoceros</taxon>
    </lineage>
</organism>